<dbReference type="RefSeq" id="WP_285449395.1">
    <property type="nucleotide sequence ID" value="NZ_CP127173.1"/>
</dbReference>
<evidence type="ECO:0000313" key="1">
    <source>
        <dbReference type="EMBL" id="WIV52997.1"/>
    </source>
</evidence>
<proteinExistence type="predicted"/>
<reference evidence="1 2" key="1">
    <citation type="submission" date="2023-06" db="EMBL/GenBank/DDBJ databases">
        <authorList>
            <person name="Oyuntsetseg B."/>
            <person name="Kim S.B."/>
        </authorList>
    </citation>
    <scope>NUCLEOTIDE SEQUENCE [LARGE SCALE GENOMIC DNA]</scope>
    <source>
        <strain evidence="1 2">2-2</strain>
    </source>
</reference>
<organism evidence="1 2">
    <name type="scientific">Amycolatopsis nalaikhensis</name>
    <dbReference type="NCBI Taxonomy" id="715472"/>
    <lineage>
        <taxon>Bacteria</taxon>
        <taxon>Bacillati</taxon>
        <taxon>Actinomycetota</taxon>
        <taxon>Actinomycetes</taxon>
        <taxon>Pseudonocardiales</taxon>
        <taxon>Pseudonocardiaceae</taxon>
        <taxon>Amycolatopsis</taxon>
    </lineage>
</organism>
<name>A0ABY8XDP0_9PSEU</name>
<evidence type="ECO:0000313" key="2">
    <source>
        <dbReference type="Proteomes" id="UP001227101"/>
    </source>
</evidence>
<dbReference type="Proteomes" id="UP001227101">
    <property type="component" value="Chromosome"/>
</dbReference>
<dbReference type="EMBL" id="CP127173">
    <property type="protein sequence ID" value="WIV52997.1"/>
    <property type="molecule type" value="Genomic_DNA"/>
</dbReference>
<keyword evidence="2" id="KW-1185">Reference proteome</keyword>
<accession>A0ABY8XDP0</accession>
<gene>
    <name evidence="1" type="ORF">QP939_29160</name>
</gene>
<sequence>MEPLPPSIDVHPDHGMIGIHGGQVDTFDHTLFTDPHAVLVANDYEAYLRTGDHPTSITLHFTDTAPLDAEQLGRTTIELPTDDLIISEITLGAHGPFVLPAGAGIYNLTVSAVVGSESTTRQAYWLALERTGDPTPDDGDDA</sequence>
<protein>
    <submittedName>
        <fullName evidence="1">Uncharacterized protein</fullName>
    </submittedName>
</protein>